<dbReference type="PATRIC" id="fig|312309.11.peg.188"/>
<evidence type="ECO:0000313" key="2">
    <source>
        <dbReference type="EMBL" id="AAW84685.1"/>
    </source>
</evidence>
<dbReference type="AlphaFoldDB" id="Q5E8G1"/>
<evidence type="ECO:0000256" key="1">
    <source>
        <dbReference type="SAM" id="Phobius"/>
    </source>
</evidence>
<protein>
    <submittedName>
        <fullName evidence="2">Uncharacterized protein</fullName>
    </submittedName>
</protein>
<dbReference type="GeneID" id="54162815"/>
<evidence type="ECO:0000313" key="3">
    <source>
        <dbReference type="Proteomes" id="UP000000537"/>
    </source>
</evidence>
<sequence length="367" mass="43185">MSVKVNNAILSRVIIDSLENEYEMDVYFNRKLNNKYMFFRPYAKNNHNFIMFFLESILSFFLLLFSFAIPIINFRLIRFYHKGGSRNIIFIPSLKAQSIHDDIDVDTSKFDSEISFINGSKKEKKRFKSGDYTLYLYCIFLFFKKYFNSPWFYRSILLIPEMIALVSCLRLSKANNIAMTNQLDRWAYLISSFSKINDCSLSLYQHGTVIGEFKPKNKLPIVNILYSYNQAERDFFESNIIDILCDCVYLKPKIKLSEISHKSSLLIIGSGSIEHFSIEVETVKYLMHNKRFFVYIKPHPNLLVNRNYLEFDKERLSIISDNVFFPNVDVVIHFGSTLAIEYENSKENIRVIELNKNSNIIEKLNLI</sequence>
<keyword evidence="1" id="KW-1133">Transmembrane helix</keyword>
<dbReference type="EMBL" id="CP000020">
    <property type="protein sequence ID" value="AAW84685.1"/>
    <property type="molecule type" value="Genomic_DNA"/>
</dbReference>
<gene>
    <name evidence="2" type="ordered locus">VF_0190</name>
</gene>
<keyword evidence="3" id="KW-1185">Reference proteome</keyword>
<keyword evidence="1" id="KW-0472">Membrane</keyword>
<dbReference type="eggNOG" id="ENOG5033J6F">
    <property type="taxonomic scope" value="Bacteria"/>
</dbReference>
<name>Q5E8G1_ALIF1</name>
<keyword evidence="1" id="KW-0812">Transmembrane</keyword>
<dbReference type="HOGENOM" id="CLU_754283_0_0_6"/>
<reference evidence="2 3" key="2">
    <citation type="journal article" date="2008" name="BMC Genomics">
        <title>Comparative genomics-based investigation of resequencing targets in Vibrio fischeri: focus on point miscalls and artefactual expansions.</title>
        <authorList>
            <person name="Mandel M.J."/>
            <person name="Stabb E.V."/>
            <person name="Ruby E.G."/>
        </authorList>
    </citation>
    <scope>NUCLEOTIDE SEQUENCE [LARGE SCALE GENOMIC DNA]</scope>
    <source>
        <strain evidence="3">ATCC 700601 / ES114</strain>
    </source>
</reference>
<reference evidence="2 3" key="1">
    <citation type="journal article" date="2005" name="Proc. Natl. Acad. Sci. U.S.A.">
        <title>Complete genome sequence of Vibrio fischeri: a symbiotic bacterium with pathogenic congeners.</title>
        <authorList>
            <person name="Ruby E.G."/>
            <person name="Urbanowski M."/>
            <person name="Campbell J."/>
            <person name="Dunn A."/>
            <person name="Faini M."/>
            <person name="Gunsalus R."/>
            <person name="Lostroh P."/>
            <person name="Lupp C."/>
            <person name="McCann J."/>
            <person name="Millikan D."/>
            <person name="Schaefer A."/>
            <person name="Stabb E."/>
            <person name="Stevens A."/>
            <person name="Visick K."/>
            <person name="Whistler C."/>
            <person name="Greenberg E.P."/>
        </authorList>
    </citation>
    <scope>NUCLEOTIDE SEQUENCE [LARGE SCALE GENOMIC DNA]</scope>
    <source>
        <strain evidence="3">ATCC 700601 / ES114</strain>
    </source>
</reference>
<accession>Q5E8G1</accession>
<feature type="transmembrane region" description="Helical" evidence="1">
    <location>
        <begin position="49"/>
        <end position="72"/>
    </location>
</feature>
<dbReference type="KEGG" id="vfi:VF_0190"/>
<organism evidence="2 3">
    <name type="scientific">Aliivibrio fischeri (strain ATCC 700601 / ES114)</name>
    <name type="common">Vibrio fischeri</name>
    <dbReference type="NCBI Taxonomy" id="312309"/>
    <lineage>
        <taxon>Bacteria</taxon>
        <taxon>Pseudomonadati</taxon>
        <taxon>Pseudomonadota</taxon>
        <taxon>Gammaproteobacteria</taxon>
        <taxon>Vibrionales</taxon>
        <taxon>Vibrionaceae</taxon>
        <taxon>Aliivibrio</taxon>
    </lineage>
</organism>
<proteinExistence type="predicted"/>
<dbReference type="EnsemblBacteria" id="AAW84685">
    <property type="protein sequence ID" value="AAW84685"/>
    <property type="gene ID" value="VF_0190"/>
</dbReference>
<dbReference type="STRING" id="312309.VF_0190"/>
<dbReference type="RefSeq" id="WP_011261046.1">
    <property type="nucleotide sequence ID" value="NC_006840.2"/>
</dbReference>
<dbReference type="Proteomes" id="UP000000537">
    <property type="component" value="Chromosome I"/>
</dbReference>